<evidence type="ECO:0000313" key="3">
    <source>
        <dbReference type="EMBL" id="MDC0719172.1"/>
    </source>
</evidence>
<comment type="caution">
    <text evidence="3">The sequence shown here is derived from an EMBL/GenBank/DDBJ whole genome shotgun (WGS) entry which is preliminary data.</text>
</comment>
<dbReference type="PROSITE" id="PS51257">
    <property type="entry name" value="PROKAR_LIPOPROTEIN"/>
    <property type="match status" value="1"/>
</dbReference>
<protein>
    <submittedName>
        <fullName evidence="3">Uncharacterized protein</fullName>
    </submittedName>
</protein>
<feature type="compositionally biased region" description="Polar residues" evidence="1">
    <location>
        <begin position="26"/>
        <end position="40"/>
    </location>
</feature>
<proteinExistence type="predicted"/>
<feature type="compositionally biased region" description="Low complexity" evidence="1">
    <location>
        <begin position="41"/>
        <end position="63"/>
    </location>
</feature>
<dbReference type="EMBL" id="JAQNDL010000002">
    <property type="protein sequence ID" value="MDC0719172.1"/>
    <property type="molecule type" value="Genomic_DNA"/>
</dbReference>
<dbReference type="Proteomes" id="UP001221686">
    <property type="component" value="Unassembled WGS sequence"/>
</dbReference>
<dbReference type="RefSeq" id="WP_272087683.1">
    <property type="nucleotide sequence ID" value="NZ_JAQNDL010000002.1"/>
</dbReference>
<accession>A0ABT5DZW4</accession>
<feature type="region of interest" description="Disordered" evidence="1">
    <location>
        <begin position="26"/>
        <end position="63"/>
    </location>
</feature>
<name>A0ABT5DZW4_9BACT</name>
<keyword evidence="2" id="KW-0732">Signal</keyword>
<sequence length="362" mass="37498">MDRPSLLRALSSSLVLLLVACSQAPATESDTADTTEPQAVSTSSSSDATTGTSDDSTTDDSSTGGAEHPCAMCGPDEFCQWVGADDACVGYPEVQCVPLPPGCDRHTICSLDCVHQICGGYQCGYADPCEFGDAVLCAQNNRCDPWDPDACRTEGTTCLPVSRDDDPFADRWSCVPVPAPGVPVGEPCTVTSDGSWSWGDCAPGAVCSRVDADTAQGICTARCTGSPDAPECADPATHCQVWGDDELEIHLCEPTCDPLAGPAACPMGQVCVGLDPVCVPDISGDGGAYTEVCSATNDCDPGHLCVSTEYVPTCNPADPSCCTPYCDLSQPACPPELMCLSPYADGEAPPDLENFGHCLVPL</sequence>
<keyword evidence="4" id="KW-1185">Reference proteome</keyword>
<feature type="signal peptide" evidence="2">
    <location>
        <begin position="1"/>
        <end position="26"/>
    </location>
</feature>
<reference evidence="3 4" key="1">
    <citation type="submission" date="2022-11" db="EMBL/GenBank/DDBJ databases">
        <title>Minimal conservation of predation-associated metabolite biosynthetic gene clusters underscores biosynthetic potential of Myxococcota including descriptions for ten novel species: Archangium lansinium sp. nov., Myxococcus landrumus sp. nov., Nannocystis bai.</title>
        <authorList>
            <person name="Ahearne A."/>
            <person name="Stevens C."/>
            <person name="Dowd S."/>
        </authorList>
    </citation>
    <scope>NUCLEOTIDE SEQUENCE [LARGE SCALE GENOMIC DNA]</scope>
    <source>
        <strain evidence="3 4">BB15-2</strain>
    </source>
</reference>
<evidence type="ECO:0000313" key="4">
    <source>
        <dbReference type="Proteomes" id="UP001221686"/>
    </source>
</evidence>
<evidence type="ECO:0000256" key="2">
    <source>
        <dbReference type="SAM" id="SignalP"/>
    </source>
</evidence>
<organism evidence="3 4">
    <name type="scientific">Nannocystis bainbridge</name>
    <dbReference type="NCBI Taxonomy" id="2995303"/>
    <lineage>
        <taxon>Bacteria</taxon>
        <taxon>Pseudomonadati</taxon>
        <taxon>Myxococcota</taxon>
        <taxon>Polyangia</taxon>
        <taxon>Nannocystales</taxon>
        <taxon>Nannocystaceae</taxon>
        <taxon>Nannocystis</taxon>
    </lineage>
</organism>
<evidence type="ECO:0000256" key="1">
    <source>
        <dbReference type="SAM" id="MobiDB-lite"/>
    </source>
</evidence>
<feature type="chain" id="PRO_5047176748" evidence="2">
    <location>
        <begin position="27"/>
        <end position="362"/>
    </location>
</feature>
<gene>
    <name evidence="3" type="ORF">POL25_19875</name>
</gene>